<dbReference type="SUPFAM" id="SSF102705">
    <property type="entry name" value="NIF3 (NGG1p interacting factor 3)-like"/>
    <property type="match status" value="1"/>
</dbReference>
<proteinExistence type="predicted"/>
<evidence type="ECO:0008006" key="3">
    <source>
        <dbReference type="Google" id="ProtNLM"/>
    </source>
</evidence>
<accession>G8TSE9</accession>
<dbReference type="InterPro" id="IPR036069">
    <property type="entry name" value="DUF34/NIF3_sf"/>
</dbReference>
<dbReference type="HOGENOM" id="CLU_075763_0_0_9"/>
<dbReference type="PATRIC" id="fig|679936.5.peg.3304"/>
<evidence type="ECO:0000313" key="2">
    <source>
        <dbReference type="Proteomes" id="UP000005439"/>
    </source>
</evidence>
<evidence type="ECO:0000313" key="1">
    <source>
        <dbReference type="EMBL" id="AEW06641.1"/>
    </source>
</evidence>
<dbReference type="Proteomes" id="UP000005439">
    <property type="component" value="Chromosome"/>
</dbReference>
<reference evidence="2" key="1">
    <citation type="submission" date="2011-12" db="EMBL/GenBank/DDBJ databases">
        <title>The complete genome of chromosome of Sulfobacillus acidophilus DSM 10332.</title>
        <authorList>
            <person name="Lucas S."/>
            <person name="Han J."/>
            <person name="Lapidus A."/>
            <person name="Bruce D."/>
            <person name="Goodwin L."/>
            <person name="Pitluck S."/>
            <person name="Peters L."/>
            <person name="Kyrpides N."/>
            <person name="Mavromatis K."/>
            <person name="Ivanova N."/>
            <person name="Mikhailova N."/>
            <person name="Chertkov O."/>
            <person name="Saunders E."/>
            <person name="Detter J.C."/>
            <person name="Tapia R."/>
            <person name="Han C."/>
            <person name="Land M."/>
            <person name="Hauser L."/>
            <person name="Markowitz V."/>
            <person name="Cheng J.-F."/>
            <person name="Hugenholtz P."/>
            <person name="Woyke T."/>
            <person name="Wu D."/>
            <person name="Pukall R."/>
            <person name="Gehrich-Schroeter G."/>
            <person name="Schneider S."/>
            <person name="Klenk H.-P."/>
            <person name="Eisen J.A."/>
        </authorList>
    </citation>
    <scope>NUCLEOTIDE SEQUENCE [LARGE SCALE GENOMIC DNA]</scope>
    <source>
        <strain evidence="2">ATCC 700253 / DSM 10332 / NAL</strain>
    </source>
</reference>
<organism evidence="1 2">
    <name type="scientific">Sulfobacillus acidophilus (strain ATCC 700253 / DSM 10332 / NAL)</name>
    <dbReference type="NCBI Taxonomy" id="679936"/>
    <lineage>
        <taxon>Bacteria</taxon>
        <taxon>Bacillati</taxon>
        <taxon>Bacillota</taxon>
        <taxon>Clostridia</taxon>
        <taxon>Eubacteriales</taxon>
        <taxon>Clostridiales Family XVII. Incertae Sedis</taxon>
        <taxon>Sulfobacillus</taxon>
    </lineage>
</organism>
<keyword evidence="2" id="KW-1185">Reference proteome</keyword>
<dbReference type="EMBL" id="CP003179">
    <property type="protein sequence ID" value="AEW06641.1"/>
    <property type="molecule type" value="Genomic_DNA"/>
</dbReference>
<sequence length="270" mass="29503">MSGISTDDIMQWSLDLAGLTEVPADSAIYVPGHDIRRVLFGIDVGPADLLLARQLGVDLVIAHHPADALQRFPRIFERHVALMRSEGIPEEEARGAIQELTERWQDRLHSANYDHVVSVAKLLRMPFMNIHNPLDEYGRQRMTKAVAAIQPHDPLSAVLAALNTIDEIRTAPTAVEIAVGSPESPAGRIKVVHGAGTNGGYPVATAYFRHGVRTVIYIHLATEAKWKLRQDAMGQVIVVGHLAGDLTGIQPFANLLRERGLEVTGFSGVQ</sequence>
<reference evidence="1 2" key="2">
    <citation type="journal article" date="2012" name="Stand. Genomic Sci.">
        <title>Complete genome sequence of the moderately thermophilic mineral-sulfide-oxidizing firmicute Sulfobacillus acidophilus type strain (NAL(T)).</title>
        <authorList>
            <person name="Anderson I."/>
            <person name="Chertkov O."/>
            <person name="Chen A."/>
            <person name="Saunders E."/>
            <person name="Lapidus A."/>
            <person name="Nolan M."/>
            <person name="Lucas S."/>
            <person name="Hammon N."/>
            <person name="Deshpande S."/>
            <person name="Cheng J.F."/>
            <person name="Han C."/>
            <person name="Tapia R."/>
            <person name="Goodwin L.A."/>
            <person name="Pitluck S."/>
            <person name="Liolios K."/>
            <person name="Pagani I."/>
            <person name="Ivanova N."/>
            <person name="Mikhailova N."/>
            <person name="Pati A."/>
            <person name="Palaniappan K."/>
            <person name="Land M."/>
            <person name="Pan C."/>
            <person name="Rohde M."/>
            <person name="Pukall R."/>
            <person name="Goker M."/>
            <person name="Detter J.C."/>
            <person name="Woyke T."/>
            <person name="Bristow J."/>
            <person name="Eisen J.A."/>
            <person name="Markowitz V."/>
            <person name="Hugenholtz P."/>
            <person name="Kyrpides N.C."/>
            <person name="Klenk H.P."/>
            <person name="Mavromatis K."/>
        </authorList>
    </citation>
    <scope>NUCLEOTIDE SEQUENCE [LARGE SCALE GENOMIC DNA]</scope>
    <source>
        <strain evidence="2">ATCC 700253 / DSM 10332 / NAL</strain>
    </source>
</reference>
<gene>
    <name evidence="1" type="ordered locus">Sulac_3195</name>
</gene>
<dbReference type="AlphaFoldDB" id="G8TSE9"/>
<protein>
    <recommendedName>
        <fullName evidence="3">GTP cyclohydrolase 1 type 2 homolog</fullName>
    </recommendedName>
</protein>
<name>G8TSE9_SULAD</name>
<dbReference type="STRING" id="679936.Sulac_3195"/>
<dbReference type="KEGG" id="sap:Sulac_3195"/>